<keyword evidence="1" id="KW-0732">Signal</keyword>
<evidence type="ECO:0000256" key="1">
    <source>
        <dbReference type="SAM" id="SignalP"/>
    </source>
</evidence>
<feature type="chain" id="PRO_5046676476" evidence="1">
    <location>
        <begin position="20"/>
        <end position="734"/>
    </location>
</feature>
<proteinExistence type="predicted"/>
<accession>A0ABW5LRM0</accession>
<dbReference type="Proteomes" id="UP001597508">
    <property type="component" value="Unassembled WGS sequence"/>
</dbReference>
<dbReference type="PROSITE" id="PS51257">
    <property type="entry name" value="PROKAR_LIPOPROTEIN"/>
    <property type="match status" value="1"/>
</dbReference>
<dbReference type="EMBL" id="JBHULH010000003">
    <property type="protein sequence ID" value="MFD2567235.1"/>
    <property type="molecule type" value="Genomic_DNA"/>
</dbReference>
<comment type="caution">
    <text evidence="2">The sequence shown here is derived from an EMBL/GenBank/DDBJ whole genome shotgun (WGS) entry which is preliminary data.</text>
</comment>
<reference evidence="3" key="1">
    <citation type="journal article" date="2019" name="Int. J. Syst. Evol. Microbiol.">
        <title>The Global Catalogue of Microorganisms (GCM) 10K type strain sequencing project: providing services to taxonomists for standard genome sequencing and annotation.</title>
        <authorList>
            <consortium name="The Broad Institute Genomics Platform"/>
            <consortium name="The Broad Institute Genome Sequencing Center for Infectious Disease"/>
            <person name="Wu L."/>
            <person name="Ma J."/>
        </authorList>
    </citation>
    <scope>NUCLEOTIDE SEQUENCE [LARGE SCALE GENOMIC DNA]</scope>
    <source>
        <strain evidence="3">KCTC 52127</strain>
    </source>
</reference>
<sequence>MRFLPFLLFALIGACKVFSQTTLSAGDIAILQYNADGATETIKFIALTSMENGTSINFTDNGWRSNNTFRSNEGIDTWTATGNISCGDIITFTFTNVALGVNGDQILAYQGSAATPTFIFAINNEGSAVWQSTASNARTSALPTGLTNGTNAIAITEIDNAMYDSSTLTGTRSAILSAICTNANWGGSNTVVQDFTSTFTSEITWTTSWNGTGNPSDYFTGVIDGDYDTSTDGNFSVCECQINASRTVTVNSGGTITIENGIVNNGDLIINSGGSLVQETSDGLNTGANYTVERISTSQQEEGDYTFWSTPLSSSTLAEVANAQLYFSFNATTQNFVSATSATSMSVGTGYAIIGDTGASYPGTYTASFTGGVPNNGNIDVTLGFSNDADDTNDWNLIGNPYASAIDADTFLNDNSSTIGGTIYFWTHNTEDSAGNNTQDDYAMYNTTGGTAAVSGGVTPDGNIASGQGFFAQAIASSNVSFTNSMRISGNNNSFFRGPTPVKPGLKKDNIWLNLSSESTFNQILIGFLKGATNGPDSKYDGKRFVGNLSANFYSLIKEGVYGIQGKPPIRKEETISLGYDSSFAGSFTISIDHIIGDNLPNSEIILFDKDENIHHNLKDGSYTFYSNIGTFKERFELLINSKIKKPKIKTTDVTAYKNGSDIIISPLSIPNIYVKSVTVHDLYSVYLGSKNHLDVIESETHSISIKRSNSPLLLVEIQLTNGQILKKKILNLY</sequence>
<gene>
    <name evidence="2" type="ORF">ACFSRZ_07620</name>
</gene>
<keyword evidence="3" id="KW-1185">Reference proteome</keyword>
<organism evidence="2 3">
    <name type="scientific">Pseudotenacibaculum haliotis</name>
    <dbReference type="NCBI Taxonomy" id="1862138"/>
    <lineage>
        <taxon>Bacteria</taxon>
        <taxon>Pseudomonadati</taxon>
        <taxon>Bacteroidota</taxon>
        <taxon>Flavobacteriia</taxon>
        <taxon>Flavobacteriales</taxon>
        <taxon>Flavobacteriaceae</taxon>
        <taxon>Pseudotenacibaculum</taxon>
    </lineage>
</organism>
<protein>
    <submittedName>
        <fullName evidence="2">Uncharacterized protein</fullName>
    </submittedName>
</protein>
<evidence type="ECO:0000313" key="2">
    <source>
        <dbReference type="EMBL" id="MFD2567235.1"/>
    </source>
</evidence>
<feature type="signal peptide" evidence="1">
    <location>
        <begin position="1"/>
        <end position="19"/>
    </location>
</feature>
<evidence type="ECO:0000313" key="3">
    <source>
        <dbReference type="Proteomes" id="UP001597508"/>
    </source>
</evidence>
<dbReference type="RefSeq" id="WP_379665943.1">
    <property type="nucleotide sequence ID" value="NZ_JBHULH010000003.1"/>
</dbReference>
<name>A0ABW5LRM0_9FLAO</name>